<dbReference type="Pfam" id="PF08450">
    <property type="entry name" value="SGL"/>
    <property type="match status" value="1"/>
</dbReference>
<sequence length="295" mass="31995">MAEPTVVLEKLSFLEGPRWRGGRIWVSDFYTHRVLSAEPDGSDLRVEATVPAQPSGTGLLPDGRVLVVSMRDQKILRREHDGTLVTHADLSGLARGVLNDMAVDREGRCWVGCFGFDLMAGGDLETAVLVRVDPDGSAEVVADGVYFPNGTVVRDDTLIVAESFGNRMSAFDIRPDGSLGGRRDWARFGDLPTSRNIGEMLPGLAVVPDGIAEPDAEGAIWVADADHHRAIRVREGGEILDQITLDELQTYAVALGGEDGRTLFLAAAPSFLEHERRDTRDAVLLSTRVEVPLAQ</sequence>
<evidence type="ECO:0000256" key="2">
    <source>
        <dbReference type="ARBA" id="ARBA00022801"/>
    </source>
</evidence>
<organism evidence="4 5">
    <name type="scientific">Pseudonocardia yuanmonensis</name>
    <dbReference type="NCBI Taxonomy" id="1095914"/>
    <lineage>
        <taxon>Bacteria</taxon>
        <taxon>Bacillati</taxon>
        <taxon>Actinomycetota</taxon>
        <taxon>Actinomycetes</taxon>
        <taxon>Pseudonocardiales</taxon>
        <taxon>Pseudonocardiaceae</taxon>
        <taxon>Pseudonocardia</taxon>
    </lineage>
</organism>
<accession>A0ABP8WCH6</accession>
<dbReference type="Proteomes" id="UP001500325">
    <property type="component" value="Unassembled WGS sequence"/>
</dbReference>
<proteinExistence type="inferred from homology"/>
<dbReference type="RefSeq" id="WP_345380212.1">
    <property type="nucleotide sequence ID" value="NZ_BAABIC010000006.1"/>
</dbReference>
<dbReference type="Gene3D" id="2.120.10.30">
    <property type="entry name" value="TolB, C-terminal domain"/>
    <property type="match status" value="1"/>
</dbReference>
<protein>
    <submittedName>
        <fullName evidence="4">SMP-30/gluconolactonase/LRE family protein</fullName>
    </submittedName>
</protein>
<gene>
    <name evidence="4" type="ORF">GCM10023215_21870</name>
</gene>
<reference evidence="5" key="1">
    <citation type="journal article" date="2019" name="Int. J. Syst. Evol. Microbiol.">
        <title>The Global Catalogue of Microorganisms (GCM) 10K type strain sequencing project: providing services to taxonomists for standard genome sequencing and annotation.</title>
        <authorList>
            <consortium name="The Broad Institute Genomics Platform"/>
            <consortium name="The Broad Institute Genome Sequencing Center for Infectious Disease"/>
            <person name="Wu L."/>
            <person name="Ma J."/>
        </authorList>
    </citation>
    <scope>NUCLEOTIDE SEQUENCE [LARGE SCALE GENOMIC DNA]</scope>
    <source>
        <strain evidence="5">JCM 18055</strain>
    </source>
</reference>
<evidence type="ECO:0000313" key="5">
    <source>
        <dbReference type="Proteomes" id="UP001500325"/>
    </source>
</evidence>
<dbReference type="InterPro" id="IPR013658">
    <property type="entry name" value="SGL"/>
</dbReference>
<evidence type="ECO:0000313" key="4">
    <source>
        <dbReference type="EMBL" id="GAA4686114.1"/>
    </source>
</evidence>
<keyword evidence="5" id="KW-1185">Reference proteome</keyword>
<evidence type="ECO:0000259" key="3">
    <source>
        <dbReference type="Pfam" id="PF08450"/>
    </source>
</evidence>
<dbReference type="PANTHER" id="PTHR47572:SF4">
    <property type="entry name" value="LACTONASE DRP35"/>
    <property type="match status" value="1"/>
</dbReference>
<comment type="caution">
    <text evidence="4">The sequence shown here is derived from an EMBL/GenBank/DDBJ whole genome shotgun (WGS) entry which is preliminary data.</text>
</comment>
<dbReference type="PANTHER" id="PTHR47572">
    <property type="entry name" value="LIPOPROTEIN-RELATED"/>
    <property type="match status" value="1"/>
</dbReference>
<dbReference type="InterPro" id="IPR011042">
    <property type="entry name" value="6-blade_b-propeller_TolB-like"/>
</dbReference>
<dbReference type="EMBL" id="BAABIC010000006">
    <property type="protein sequence ID" value="GAA4686114.1"/>
    <property type="molecule type" value="Genomic_DNA"/>
</dbReference>
<name>A0ABP8WCH6_9PSEU</name>
<comment type="similarity">
    <text evidence="1">Belongs to the SMP-30/CGR1 family.</text>
</comment>
<evidence type="ECO:0000256" key="1">
    <source>
        <dbReference type="ARBA" id="ARBA00008853"/>
    </source>
</evidence>
<dbReference type="SUPFAM" id="SSF63829">
    <property type="entry name" value="Calcium-dependent phosphotriesterase"/>
    <property type="match status" value="1"/>
</dbReference>
<dbReference type="InterPro" id="IPR051262">
    <property type="entry name" value="SMP-30/CGR1_Lactonase"/>
</dbReference>
<keyword evidence="2" id="KW-0378">Hydrolase</keyword>
<feature type="domain" description="SMP-30/Gluconolactonase/LRE-like region" evidence="3">
    <location>
        <begin position="15"/>
        <end position="268"/>
    </location>
</feature>